<evidence type="ECO:0000256" key="4">
    <source>
        <dbReference type="ARBA" id="ARBA00022525"/>
    </source>
</evidence>
<gene>
    <name evidence="10" type="ORF">KC01_LOCUS34954</name>
</gene>
<dbReference type="AlphaFoldDB" id="A0AAV2M3Q4"/>
<evidence type="ECO:0000313" key="10">
    <source>
        <dbReference type="EMBL" id="CAL1607949.1"/>
    </source>
</evidence>
<dbReference type="Pfam" id="PF00726">
    <property type="entry name" value="IL10"/>
    <property type="match status" value="1"/>
</dbReference>
<comment type="similarity">
    <text evidence="2 8">Belongs to the IL-10 family.</text>
</comment>
<evidence type="ECO:0000256" key="5">
    <source>
        <dbReference type="ARBA" id="ARBA00022729"/>
    </source>
</evidence>
<evidence type="ECO:0000256" key="7">
    <source>
        <dbReference type="PIRSR" id="PIRSR620443-50"/>
    </source>
</evidence>
<evidence type="ECO:0000256" key="2">
    <source>
        <dbReference type="ARBA" id="ARBA00008813"/>
    </source>
</evidence>
<keyword evidence="11" id="KW-1185">Reference proteome</keyword>
<dbReference type="EMBL" id="OZ035828">
    <property type="protein sequence ID" value="CAL1607949.1"/>
    <property type="molecule type" value="Genomic_DNA"/>
</dbReference>
<proteinExistence type="inferred from homology"/>
<dbReference type="GO" id="GO:0005125">
    <property type="term" value="F:cytokine activity"/>
    <property type="evidence" value="ECO:0007669"/>
    <property type="project" value="UniProtKB-UniRule"/>
</dbReference>
<dbReference type="PANTHER" id="PTHR48482:SF5">
    <property type="entry name" value="INTERLEUKIN-10"/>
    <property type="match status" value="1"/>
</dbReference>
<evidence type="ECO:0000256" key="9">
    <source>
        <dbReference type="SAM" id="MobiDB-lite"/>
    </source>
</evidence>
<feature type="chain" id="PRO_5043087193" description="Interleukin family protein" evidence="8">
    <location>
        <begin position="26"/>
        <end position="260"/>
    </location>
</feature>
<dbReference type="Proteomes" id="UP001497482">
    <property type="component" value="Chromosome 6"/>
</dbReference>
<keyword evidence="5 8" id="KW-0732">Signal</keyword>
<dbReference type="InterPro" id="IPR020443">
    <property type="entry name" value="IL-10/19/20/24/26"/>
</dbReference>
<feature type="disulfide bond" evidence="7">
    <location>
        <begin position="34"/>
        <end position="133"/>
    </location>
</feature>
<dbReference type="PANTHER" id="PTHR48482">
    <property type="entry name" value="INTERLEUKIN-19-RELATED"/>
    <property type="match status" value="1"/>
</dbReference>
<comment type="function">
    <text evidence="8">Immune regulatory cytokine.</text>
</comment>
<accession>A0AAV2M3Q4</accession>
<keyword evidence="3 8" id="KW-0202">Cytokine</keyword>
<reference evidence="10 11" key="1">
    <citation type="submission" date="2024-04" db="EMBL/GenBank/DDBJ databases">
        <authorList>
            <person name="Waldvogel A.-M."/>
            <person name="Schoenle A."/>
        </authorList>
    </citation>
    <scope>NUCLEOTIDE SEQUENCE [LARGE SCALE GENOMIC DNA]</scope>
</reference>
<protein>
    <recommendedName>
        <fullName evidence="8">Interleukin family protein</fullName>
    </recommendedName>
</protein>
<feature type="signal peptide" evidence="8">
    <location>
        <begin position="1"/>
        <end position="25"/>
    </location>
</feature>
<dbReference type="PRINTS" id="PR01217">
    <property type="entry name" value="PRICHEXTENSN"/>
</dbReference>
<feature type="region of interest" description="Disordered" evidence="9">
    <location>
        <begin position="173"/>
        <end position="226"/>
    </location>
</feature>
<comment type="subcellular location">
    <subcellularLocation>
        <location evidence="1 8">Secreted</location>
    </subcellularLocation>
</comment>
<evidence type="ECO:0000256" key="8">
    <source>
        <dbReference type="RuleBase" id="RU368043"/>
    </source>
</evidence>
<dbReference type="SUPFAM" id="SSF47266">
    <property type="entry name" value="4-helical cytokines"/>
    <property type="match status" value="1"/>
</dbReference>
<evidence type="ECO:0000313" key="11">
    <source>
        <dbReference type="Proteomes" id="UP001497482"/>
    </source>
</evidence>
<evidence type="ECO:0000256" key="6">
    <source>
        <dbReference type="ARBA" id="ARBA00023157"/>
    </source>
</evidence>
<organism evidence="10 11">
    <name type="scientific">Knipowitschia caucasica</name>
    <name type="common">Caucasian dwarf goby</name>
    <name type="synonym">Pomatoschistus caucasicus</name>
    <dbReference type="NCBI Taxonomy" id="637954"/>
    <lineage>
        <taxon>Eukaryota</taxon>
        <taxon>Metazoa</taxon>
        <taxon>Chordata</taxon>
        <taxon>Craniata</taxon>
        <taxon>Vertebrata</taxon>
        <taxon>Euteleostomi</taxon>
        <taxon>Actinopterygii</taxon>
        <taxon>Neopterygii</taxon>
        <taxon>Teleostei</taxon>
        <taxon>Neoteleostei</taxon>
        <taxon>Acanthomorphata</taxon>
        <taxon>Gobiaria</taxon>
        <taxon>Gobiiformes</taxon>
        <taxon>Gobioidei</taxon>
        <taxon>Gobiidae</taxon>
        <taxon>Gobiinae</taxon>
        <taxon>Knipowitschia</taxon>
    </lineage>
</organism>
<evidence type="ECO:0000256" key="3">
    <source>
        <dbReference type="ARBA" id="ARBA00022514"/>
    </source>
</evidence>
<dbReference type="InterPro" id="IPR009079">
    <property type="entry name" value="4_helix_cytokine-like_core"/>
</dbReference>
<sequence length="260" mass="28474">MHPRPLLLASCLLVGFLLLVRRSHSSPTCNNRCCRFVEGFPVRLRRLREDYSQIRDYYEANDDLDTVLLDNSVEQSLKSPFACLAMDGILGFYLGTVLPGALRSVTDDTKTLRPHMESIQLIFDELKREVTSCRNYFSCKRPFDIQTFNSTYTKMESKAAVCPSRLKPPAPAPCPSPLPQPPAPAPRPSCLKPPAPAPCPSPPPQLPEAPCPSPLPQPPAPAPRPSCLKPPAPAPCPSPLPQSPAPAPRPSCLKQSCFKC</sequence>
<keyword evidence="6 7" id="KW-1015">Disulfide bond</keyword>
<dbReference type="Gene3D" id="1.20.1250.10">
    <property type="match status" value="1"/>
</dbReference>
<name>A0AAV2M3Q4_KNICA</name>
<keyword evidence="4 8" id="KW-0964">Secreted</keyword>
<feature type="disulfide bond" evidence="7">
    <location>
        <begin position="83"/>
        <end position="139"/>
    </location>
</feature>
<dbReference type="GO" id="GO:0005615">
    <property type="term" value="C:extracellular space"/>
    <property type="evidence" value="ECO:0007669"/>
    <property type="project" value="UniProtKB-UniRule"/>
</dbReference>
<evidence type="ECO:0000256" key="1">
    <source>
        <dbReference type="ARBA" id="ARBA00004613"/>
    </source>
</evidence>